<evidence type="ECO:0000313" key="3">
    <source>
        <dbReference type="EMBL" id="QEE15480.1"/>
    </source>
</evidence>
<dbReference type="OrthoDB" id="43567at2157"/>
<protein>
    <recommendedName>
        <fullName evidence="2">NADH-quinone oxidoreductase subunit D domain-containing protein</fullName>
    </recommendedName>
</protein>
<name>A0A5B9D9R1_9ARCH</name>
<accession>A0A5B9D9R1</accession>
<dbReference type="SUPFAM" id="SSF56762">
    <property type="entry name" value="HydB/Nqo4-like"/>
    <property type="match status" value="1"/>
</dbReference>
<reference evidence="3 4" key="2">
    <citation type="journal article" date="2024" name="Int. J. Syst. Evol. Microbiol.">
        <title>Promethearchaeum syntrophicum gen. nov., sp. nov., an anaerobic, obligately syntrophic archaeon, the first isolate of the lineage 'Asgard' archaea, and proposal of the new archaeal phylum Promethearchaeota phyl. nov. and kingdom Promethearchaeati regn. nov.</title>
        <authorList>
            <person name="Imachi H."/>
            <person name="Nobu M.K."/>
            <person name="Kato S."/>
            <person name="Takaki Y."/>
            <person name="Miyazaki M."/>
            <person name="Miyata M."/>
            <person name="Ogawara M."/>
            <person name="Saito Y."/>
            <person name="Sakai S."/>
            <person name="Tahara Y.O."/>
            <person name="Takano Y."/>
            <person name="Tasumi E."/>
            <person name="Uematsu K."/>
            <person name="Yoshimura T."/>
            <person name="Itoh T."/>
            <person name="Ohkuma M."/>
            <person name="Takai K."/>
        </authorList>
    </citation>
    <scope>NUCLEOTIDE SEQUENCE [LARGE SCALE GENOMIC DNA]</scope>
    <source>
        <strain evidence="3 4">MK-D1</strain>
    </source>
</reference>
<dbReference type="PANTHER" id="PTHR43485:SF1">
    <property type="entry name" value="FORMATE HYDROGENLYASE SUBUNIT 5-RELATED"/>
    <property type="match status" value="1"/>
</dbReference>
<proteinExistence type="predicted"/>
<dbReference type="SUPFAM" id="SSF143243">
    <property type="entry name" value="Nqo5-like"/>
    <property type="match status" value="1"/>
</dbReference>
<dbReference type="GO" id="GO:0016651">
    <property type="term" value="F:oxidoreductase activity, acting on NAD(P)H"/>
    <property type="evidence" value="ECO:0007669"/>
    <property type="project" value="InterPro"/>
</dbReference>
<dbReference type="Pfam" id="PF00346">
    <property type="entry name" value="Complex1_49kDa"/>
    <property type="match status" value="1"/>
</dbReference>
<dbReference type="InterPro" id="IPR052197">
    <property type="entry name" value="ComplexI_49kDa-like"/>
</dbReference>
<keyword evidence="1" id="KW-0560">Oxidoreductase</keyword>
<evidence type="ECO:0000256" key="1">
    <source>
        <dbReference type="ARBA" id="ARBA00023002"/>
    </source>
</evidence>
<dbReference type="GeneID" id="41329299"/>
<sequence length="538" mass="63021">MINSDLNSKSKTTLESVKSREFLLDQNVILMNLEELLNIDYIKEDKIIDIPIVTVNWTRIRDIGNFMCKRLFRLESICVSELGSVFELNYIFSLNPYKNSIIIIQMEIEKYIEPSSLKDIFRNADFLEKDIQNRIGIVFNNLKSETIEKIRSSRFFCSPLKLNIPEISQKERKFGIFNDIHNDHQYFNFNLKNNIIKDVDLSYGWLYNRIQPKLEISNPLTGFEEIISDIAKNQYIHLNLAYLSNLESILKINISNKIKYIRTLLAELERISSHVLWFSNLAEIMGKKSWVNKLFKLYHELSAKFDQYFQHPRLFNTISVGKSIDLSIDYARDFYLYIRDRSDDIFNEIYKFVYNNSTETRLSDIGVISRENAIKNGLSGPAIRGSGVSLDIRSSEPYLIYTSGELSQVWSIISFKKGDVFARTQVRLWEIHESFEICKHILKGLSTYGIKMSEEKISDKLLLKPNKYLYSAVESPNGKLSMMLRTGLKEKSDRFQTVRIMNNYNFFGLQNDVFNENETYNFPLILHSFDLNFHLIDL</sequence>
<reference evidence="3 4" key="1">
    <citation type="journal article" date="2020" name="Nature">
        <title>Isolation of an archaeon at the prokaryote-eukaryote interface.</title>
        <authorList>
            <person name="Imachi H."/>
            <person name="Nobu M.K."/>
            <person name="Nakahara N."/>
            <person name="Morono Y."/>
            <person name="Ogawara M."/>
            <person name="Takaki Y."/>
            <person name="Takano Y."/>
            <person name="Uematsu K."/>
            <person name="Ikuta T."/>
            <person name="Ito M."/>
            <person name="Matsui Y."/>
            <person name="Miyazaki M."/>
            <person name="Murata K."/>
            <person name="Saito Y."/>
            <person name="Sakai S."/>
            <person name="Song C."/>
            <person name="Tasumi E."/>
            <person name="Yamanaka Y."/>
            <person name="Yamaguchi T."/>
            <person name="Kamagata Y."/>
            <person name="Tamaki H."/>
            <person name="Takai K."/>
        </authorList>
    </citation>
    <scope>NUCLEOTIDE SEQUENCE [LARGE SCALE GENOMIC DNA]</scope>
    <source>
        <strain evidence="3 4">MK-D1</strain>
    </source>
</reference>
<evidence type="ECO:0000259" key="2">
    <source>
        <dbReference type="Pfam" id="PF00346"/>
    </source>
</evidence>
<feature type="domain" description="NADH-quinone oxidoreductase subunit D" evidence="2">
    <location>
        <begin position="344"/>
        <end position="458"/>
    </location>
</feature>
<dbReference type="GO" id="GO:0051287">
    <property type="term" value="F:NAD binding"/>
    <property type="evidence" value="ECO:0007669"/>
    <property type="project" value="InterPro"/>
</dbReference>
<dbReference type="AlphaFoldDB" id="A0A5B9D9R1"/>
<organism evidence="3 4">
    <name type="scientific">Promethearchaeum syntrophicum</name>
    <dbReference type="NCBI Taxonomy" id="2594042"/>
    <lineage>
        <taxon>Archaea</taxon>
        <taxon>Promethearchaeati</taxon>
        <taxon>Promethearchaeota</taxon>
        <taxon>Promethearchaeia</taxon>
        <taxon>Promethearchaeales</taxon>
        <taxon>Promethearchaeaceae</taxon>
        <taxon>Promethearchaeum</taxon>
    </lineage>
</organism>
<dbReference type="Proteomes" id="UP000321408">
    <property type="component" value="Chromosome"/>
</dbReference>
<dbReference type="PANTHER" id="PTHR43485">
    <property type="entry name" value="HYDROGENASE-4 COMPONENT G"/>
    <property type="match status" value="1"/>
</dbReference>
<dbReference type="GO" id="GO:0048038">
    <property type="term" value="F:quinone binding"/>
    <property type="evidence" value="ECO:0007669"/>
    <property type="project" value="InterPro"/>
</dbReference>
<dbReference type="InterPro" id="IPR001135">
    <property type="entry name" value="NADH_Q_OxRdtase_suD"/>
</dbReference>
<dbReference type="KEGG" id="psyt:DSAG12_01306"/>
<dbReference type="RefSeq" id="WP_147662389.1">
    <property type="nucleotide sequence ID" value="NZ_CP042905.2"/>
</dbReference>
<dbReference type="EMBL" id="CP042905">
    <property type="protein sequence ID" value="QEE15480.1"/>
    <property type="molecule type" value="Genomic_DNA"/>
</dbReference>
<dbReference type="Gene3D" id="1.10.645.10">
    <property type="entry name" value="Cytochrome-c3 Hydrogenase, chain B"/>
    <property type="match status" value="1"/>
</dbReference>
<gene>
    <name evidence="3" type="ORF">DSAG12_01306</name>
</gene>
<evidence type="ECO:0000313" key="4">
    <source>
        <dbReference type="Proteomes" id="UP000321408"/>
    </source>
</evidence>
<dbReference type="GO" id="GO:0051911">
    <property type="term" value="F:Methanosarcina-phenazine hydrogenase activity"/>
    <property type="evidence" value="ECO:0007669"/>
    <property type="project" value="UniProtKB-EC"/>
</dbReference>
<dbReference type="InterPro" id="IPR037232">
    <property type="entry name" value="NADH_quin_OxRdtase_su_C/D-like"/>
</dbReference>
<dbReference type="InterPro" id="IPR029014">
    <property type="entry name" value="NiFe-Hase_large"/>
</dbReference>
<keyword evidence="4" id="KW-1185">Reference proteome</keyword>